<keyword evidence="5" id="KW-1185">Reference proteome</keyword>
<keyword evidence="1" id="KW-0175">Coiled coil</keyword>
<evidence type="ECO:0000256" key="1">
    <source>
        <dbReference type="SAM" id="Coils"/>
    </source>
</evidence>
<organism evidence="4 5">
    <name type="scientific">Erwinia papayae</name>
    <dbReference type="NCBI Taxonomy" id="206499"/>
    <lineage>
        <taxon>Bacteria</taxon>
        <taxon>Pseudomonadati</taxon>
        <taxon>Pseudomonadota</taxon>
        <taxon>Gammaproteobacteria</taxon>
        <taxon>Enterobacterales</taxon>
        <taxon>Erwiniaceae</taxon>
        <taxon>Erwinia</taxon>
    </lineage>
</organism>
<accession>A0ABV3N7B8</accession>
<gene>
    <name evidence="4" type="ORF">ABW286_21540</name>
</gene>
<dbReference type="EMBL" id="JBFKZN010000016">
    <property type="protein sequence ID" value="MEW5291721.1"/>
    <property type="molecule type" value="Genomic_DNA"/>
</dbReference>
<keyword evidence="3" id="KW-0812">Transmembrane</keyword>
<evidence type="ECO:0000313" key="5">
    <source>
        <dbReference type="Proteomes" id="UP001554567"/>
    </source>
</evidence>
<protein>
    <recommendedName>
        <fullName evidence="6">TraP</fullName>
    </recommendedName>
</protein>
<proteinExistence type="predicted"/>
<feature type="region of interest" description="Disordered" evidence="2">
    <location>
        <begin position="1"/>
        <end position="54"/>
    </location>
</feature>
<reference evidence="4 5" key="1">
    <citation type="submission" date="2024-07" db="EMBL/GenBank/DDBJ databases">
        <authorList>
            <person name="Dulla G.F.J."/>
            <person name="Delorm J.G."/>
        </authorList>
    </citation>
    <scope>NUCLEOTIDE SEQUENCE [LARGE SCALE GENOMIC DNA]</scope>
    <source>
        <strain evidence="4 5">JGD 233</strain>
    </source>
</reference>
<dbReference type="RefSeq" id="WP_273583554.1">
    <property type="nucleotide sequence ID" value="NZ_JBFKZN010000016.1"/>
</dbReference>
<keyword evidence="3" id="KW-0472">Membrane</keyword>
<dbReference type="Proteomes" id="UP001554567">
    <property type="component" value="Unassembled WGS sequence"/>
</dbReference>
<evidence type="ECO:0008006" key="6">
    <source>
        <dbReference type="Google" id="ProtNLM"/>
    </source>
</evidence>
<evidence type="ECO:0000313" key="4">
    <source>
        <dbReference type="EMBL" id="MEW5291721.1"/>
    </source>
</evidence>
<sequence>MASKILSGGEDEGITDSVVVNTNGEADAPSRQAAESHKPTQESKPQPSAGVIKNNKTGMSGLLADKGRLATYGVLGIVVAAFLFYLLSDDAPQQPKNAGGFASGSRSAPPPASSAAISSDAVNQLSSVLLQQRNQIETLTQQVQQVGNMVAQQQGQISQLEQRLALSSVAGTTAPVAPEQRRGYLNSTLISNMKINDIQPDLVWVRYGGKVYALQVGDSLGGTKVVQIDLHNRVVVTTNGLIR</sequence>
<feature type="region of interest" description="Disordered" evidence="2">
    <location>
        <begin position="96"/>
        <end position="116"/>
    </location>
</feature>
<name>A0ABV3N7B8_9GAMM</name>
<keyword evidence="3" id="KW-1133">Transmembrane helix</keyword>
<feature type="transmembrane region" description="Helical" evidence="3">
    <location>
        <begin position="69"/>
        <end position="87"/>
    </location>
</feature>
<feature type="compositionally biased region" description="Low complexity" evidence="2">
    <location>
        <begin position="98"/>
        <end position="116"/>
    </location>
</feature>
<evidence type="ECO:0000256" key="3">
    <source>
        <dbReference type="SAM" id="Phobius"/>
    </source>
</evidence>
<comment type="caution">
    <text evidence="4">The sequence shown here is derived from an EMBL/GenBank/DDBJ whole genome shotgun (WGS) entry which is preliminary data.</text>
</comment>
<feature type="coiled-coil region" evidence="1">
    <location>
        <begin position="122"/>
        <end position="163"/>
    </location>
</feature>
<evidence type="ECO:0000256" key="2">
    <source>
        <dbReference type="SAM" id="MobiDB-lite"/>
    </source>
</evidence>